<gene>
    <name evidence="11" type="ORF">SAE01_23670</name>
</gene>
<accession>A0A512BD37</accession>
<dbReference type="Gene3D" id="2.60.40.1120">
    <property type="entry name" value="Carboxypeptidase-like, regulatory domain"/>
    <property type="match status" value="1"/>
</dbReference>
<comment type="similarity">
    <text evidence="7">Belongs to the TonB-dependent receptor family.</text>
</comment>
<dbReference type="InterPro" id="IPR036942">
    <property type="entry name" value="Beta-barrel_TonB_sf"/>
</dbReference>
<dbReference type="Pfam" id="PF14905">
    <property type="entry name" value="OMP_b-brl_3"/>
    <property type="match status" value="1"/>
</dbReference>
<evidence type="ECO:0000259" key="10">
    <source>
        <dbReference type="Pfam" id="PF14905"/>
    </source>
</evidence>
<evidence type="ECO:0000313" key="11">
    <source>
        <dbReference type="EMBL" id="GEO09871.1"/>
    </source>
</evidence>
<dbReference type="SUPFAM" id="SSF56935">
    <property type="entry name" value="Porins"/>
    <property type="match status" value="1"/>
</dbReference>
<dbReference type="InterPro" id="IPR012910">
    <property type="entry name" value="Plug_dom"/>
</dbReference>
<dbReference type="SUPFAM" id="SSF49452">
    <property type="entry name" value="Starch-binding domain-like"/>
    <property type="match status" value="1"/>
</dbReference>
<evidence type="ECO:0000256" key="4">
    <source>
        <dbReference type="ARBA" id="ARBA00022692"/>
    </source>
</evidence>
<dbReference type="PANTHER" id="PTHR40980:SF4">
    <property type="entry name" value="TONB-DEPENDENT RECEPTOR-LIKE BETA-BARREL DOMAIN-CONTAINING PROTEIN"/>
    <property type="match status" value="1"/>
</dbReference>
<feature type="domain" description="Outer membrane protein beta-barrel" evidence="10">
    <location>
        <begin position="377"/>
        <end position="785"/>
    </location>
</feature>
<dbReference type="AlphaFoldDB" id="A0A512BD37"/>
<evidence type="ECO:0000256" key="1">
    <source>
        <dbReference type="ARBA" id="ARBA00004571"/>
    </source>
</evidence>
<name>A0A512BD37_9BACT</name>
<dbReference type="PANTHER" id="PTHR40980">
    <property type="entry name" value="PLUG DOMAIN-CONTAINING PROTEIN"/>
    <property type="match status" value="1"/>
</dbReference>
<keyword evidence="5 7" id="KW-0472">Membrane</keyword>
<evidence type="ECO:0000259" key="9">
    <source>
        <dbReference type="Pfam" id="PF07715"/>
    </source>
</evidence>
<dbReference type="GO" id="GO:0009279">
    <property type="term" value="C:cell outer membrane"/>
    <property type="evidence" value="ECO:0007669"/>
    <property type="project" value="UniProtKB-SubCell"/>
</dbReference>
<keyword evidence="8" id="KW-0732">Signal</keyword>
<keyword evidence="2 7" id="KW-0813">Transport</keyword>
<sequence length="809" mass="90595">MRTILSTITALLINLAVFAQTTSTIKGSVIDNTSKPLVAATVSLLTQDSALYKAAVSDNTGAYLFEKVKPGSYMVKISTVSHNNWYSPKFELKEGVAYTVPVASLVTADKKLKDVTVVAAKKPMIEVRADRTVFNVESSINATGSNALELLQKSPGVTVDKDDNISMKSKNGVRIYIDGKPTPMAGSDLAAYLKSVQSSDIESIEIIENPSAKYDASGNAGIINIKFKKNKKFGTNGSASVGYNQGIYSSYNSSVSLNYRNKKVNLFSNLSGYKGRGENWNDLYRTQNDSIYDQKNINLNKYNGGNLKAGADYFINDKNTIGVMYNGNFNKGDWQAIGQTVISPQTSKLPAEILQSGNKQPNRRNNQNININYRFADTSGHELNIDADRGFFTQRGESLQPNVYINASTGAVLRERIFANNTPTDIDIYTAKADYEQNFKKGKLGVGAKFSSVKTRNTFDFYNVWNNVKQQDWEKSNKFAYTETVSAAYVNYNRSFKKFSIQAGVRAEQTNSEGILKAKNKETMHDTTEAVKRSYLDFFPSAAVSYTLNPTHQFNINYSRRIDRPRYQDLNPFEDKLDELTYKKGNAFLRPQYTNSFSLSHTYKSFLTTSVSYSHISDYITVVNDTTRKNATFITNKNLASQDVYGINISAPVKITKWWNVYANLSANQSRYKAKFEDGKTIDLSVTTVNYYNQHTFTLGKGYTAEASGWFNTPSIWGGTFKTDFMWSADAGLQKTLFDKRATLKLSVTDLFKTNKWNATSNYAGINLHIKGGYDSRQARLTFQYRFGSNEVKAARERKTSLESEAKRL</sequence>
<evidence type="ECO:0000256" key="5">
    <source>
        <dbReference type="ARBA" id="ARBA00023136"/>
    </source>
</evidence>
<dbReference type="Gene3D" id="2.170.130.10">
    <property type="entry name" value="TonB-dependent receptor, plug domain"/>
    <property type="match status" value="1"/>
</dbReference>
<keyword evidence="6 7" id="KW-0998">Cell outer membrane</keyword>
<feature type="signal peptide" evidence="8">
    <location>
        <begin position="1"/>
        <end position="19"/>
    </location>
</feature>
<dbReference type="InterPro" id="IPR013784">
    <property type="entry name" value="Carb-bd-like_fold"/>
</dbReference>
<protein>
    <submittedName>
        <fullName evidence="11">TonB-dependent receptor</fullName>
    </submittedName>
</protein>
<dbReference type="RefSeq" id="WP_147203989.1">
    <property type="nucleotide sequence ID" value="NZ_BJYT01000008.1"/>
</dbReference>
<dbReference type="GO" id="GO:0030246">
    <property type="term" value="F:carbohydrate binding"/>
    <property type="evidence" value="ECO:0007669"/>
    <property type="project" value="InterPro"/>
</dbReference>
<feature type="domain" description="TonB-dependent receptor plug" evidence="9">
    <location>
        <begin position="128"/>
        <end position="221"/>
    </location>
</feature>
<organism evidence="11 12">
    <name type="scientific">Segetibacter aerophilus</name>
    <dbReference type="NCBI Taxonomy" id="670293"/>
    <lineage>
        <taxon>Bacteria</taxon>
        <taxon>Pseudomonadati</taxon>
        <taxon>Bacteroidota</taxon>
        <taxon>Chitinophagia</taxon>
        <taxon>Chitinophagales</taxon>
        <taxon>Chitinophagaceae</taxon>
        <taxon>Segetibacter</taxon>
    </lineage>
</organism>
<dbReference type="EMBL" id="BJYT01000008">
    <property type="protein sequence ID" value="GEO09871.1"/>
    <property type="molecule type" value="Genomic_DNA"/>
</dbReference>
<dbReference type="Gene3D" id="2.40.170.20">
    <property type="entry name" value="TonB-dependent receptor, beta-barrel domain"/>
    <property type="match status" value="1"/>
</dbReference>
<proteinExistence type="inferred from homology"/>
<keyword evidence="11" id="KW-0675">Receptor</keyword>
<keyword evidence="4 7" id="KW-0812">Transmembrane</keyword>
<dbReference type="InterPro" id="IPR041700">
    <property type="entry name" value="OMP_b-brl_3"/>
</dbReference>
<dbReference type="Pfam" id="PF07715">
    <property type="entry name" value="Plug"/>
    <property type="match status" value="1"/>
</dbReference>
<evidence type="ECO:0000256" key="3">
    <source>
        <dbReference type="ARBA" id="ARBA00022452"/>
    </source>
</evidence>
<dbReference type="Proteomes" id="UP000321513">
    <property type="component" value="Unassembled WGS sequence"/>
</dbReference>
<comment type="subcellular location">
    <subcellularLocation>
        <location evidence="1 7">Cell outer membrane</location>
        <topology evidence="1 7">Multi-pass membrane protein</topology>
    </subcellularLocation>
</comment>
<evidence type="ECO:0000256" key="6">
    <source>
        <dbReference type="ARBA" id="ARBA00023237"/>
    </source>
</evidence>
<evidence type="ECO:0000256" key="7">
    <source>
        <dbReference type="PROSITE-ProRule" id="PRU01360"/>
    </source>
</evidence>
<evidence type="ECO:0000313" key="12">
    <source>
        <dbReference type="Proteomes" id="UP000321513"/>
    </source>
</evidence>
<dbReference type="PROSITE" id="PS52016">
    <property type="entry name" value="TONB_DEPENDENT_REC_3"/>
    <property type="match status" value="1"/>
</dbReference>
<dbReference type="InterPro" id="IPR039426">
    <property type="entry name" value="TonB-dep_rcpt-like"/>
</dbReference>
<evidence type="ECO:0000256" key="2">
    <source>
        <dbReference type="ARBA" id="ARBA00022448"/>
    </source>
</evidence>
<dbReference type="OrthoDB" id="905812at2"/>
<dbReference type="Pfam" id="PF13620">
    <property type="entry name" value="CarboxypepD_reg"/>
    <property type="match status" value="1"/>
</dbReference>
<comment type="caution">
    <text evidence="11">The sequence shown here is derived from an EMBL/GenBank/DDBJ whole genome shotgun (WGS) entry which is preliminary data.</text>
</comment>
<keyword evidence="3 7" id="KW-1134">Transmembrane beta strand</keyword>
<keyword evidence="12" id="KW-1185">Reference proteome</keyword>
<reference evidence="11 12" key="1">
    <citation type="submission" date="2019-07" db="EMBL/GenBank/DDBJ databases">
        <title>Whole genome shotgun sequence of Segetibacter aerophilus NBRC 106135.</title>
        <authorList>
            <person name="Hosoyama A."/>
            <person name="Uohara A."/>
            <person name="Ohji S."/>
            <person name="Ichikawa N."/>
        </authorList>
    </citation>
    <scope>NUCLEOTIDE SEQUENCE [LARGE SCALE GENOMIC DNA]</scope>
    <source>
        <strain evidence="11 12">NBRC 106135</strain>
    </source>
</reference>
<feature type="chain" id="PRO_5022206377" evidence="8">
    <location>
        <begin position="20"/>
        <end position="809"/>
    </location>
</feature>
<evidence type="ECO:0000256" key="8">
    <source>
        <dbReference type="SAM" id="SignalP"/>
    </source>
</evidence>
<dbReference type="InterPro" id="IPR037066">
    <property type="entry name" value="Plug_dom_sf"/>
</dbReference>